<dbReference type="AlphaFoldDB" id="U6MLZ4"/>
<reference evidence="2" key="2">
    <citation type="submission" date="2013-10" db="EMBL/GenBank/DDBJ databases">
        <authorList>
            <person name="Aslett M."/>
        </authorList>
    </citation>
    <scope>NUCLEOTIDE SEQUENCE [LARGE SCALE GENOMIC DNA]</scope>
    <source>
        <strain evidence="2">Houghton</strain>
    </source>
</reference>
<feature type="compositionally biased region" description="Basic and acidic residues" evidence="1">
    <location>
        <begin position="336"/>
        <end position="345"/>
    </location>
</feature>
<dbReference type="VEuPathDB" id="ToxoDB:ENH_00021010"/>
<dbReference type="Proteomes" id="UP000030754">
    <property type="component" value="Unassembled WGS sequence"/>
</dbReference>
<feature type="compositionally biased region" description="Acidic residues" evidence="1">
    <location>
        <begin position="1"/>
        <end position="12"/>
    </location>
</feature>
<organism evidence="2 3">
    <name type="scientific">Eimeria necatrix</name>
    <dbReference type="NCBI Taxonomy" id="51315"/>
    <lineage>
        <taxon>Eukaryota</taxon>
        <taxon>Sar</taxon>
        <taxon>Alveolata</taxon>
        <taxon>Apicomplexa</taxon>
        <taxon>Conoidasida</taxon>
        <taxon>Coccidia</taxon>
        <taxon>Eucoccidiorida</taxon>
        <taxon>Eimeriorina</taxon>
        <taxon>Eimeriidae</taxon>
        <taxon>Eimeria</taxon>
    </lineage>
</organism>
<feature type="region of interest" description="Disordered" evidence="1">
    <location>
        <begin position="1"/>
        <end position="41"/>
    </location>
</feature>
<dbReference type="EMBL" id="HG722530">
    <property type="protein sequence ID" value="CDJ62675.1"/>
    <property type="molecule type" value="Genomic_DNA"/>
</dbReference>
<evidence type="ECO:0000313" key="3">
    <source>
        <dbReference type="Proteomes" id="UP000030754"/>
    </source>
</evidence>
<feature type="region of interest" description="Disordered" evidence="1">
    <location>
        <begin position="260"/>
        <end position="280"/>
    </location>
</feature>
<dbReference type="GeneID" id="25472274"/>
<reference evidence="2" key="1">
    <citation type="submission" date="2013-10" db="EMBL/GenBank/DDBJ databases">
        <title>Genomic analysis of the causative agents of coccidiosis in chickens.</title>
        <authorList>
            <person name="Reid A.J."/>
            <person name="Blake D."/>
            <person name="Billington K."/>
            <person name="Browne H."/>
            <person name="Dunn M."/>
            <person name="Hung S."/>
            <person name="Kawahara F."/>
            <person name="Miranda-Saavedra D."/>
            <person name="Mourier T."/>
            <person name="Nagra H."/>
            <person name="Otto T.D."/>
            <person name="Rawlings N."/>
            <person name="Sanchez A."/>
            <person name="Sanders M."/>
            <person name="Subramaniam C."/>
            <person name="Tay Y."/>
            <person name="Dear P."/>
            <person name="Doerig C."/>
            <person name="Gruber A."/>
            <person name="Parkinson J."/>
            <person name="Shirley M."/>
            <person name="Wan K.L."/>
            <person name="Berriman M."/>
            <person name="Tomley F."/>
            <person name="Pain A."/>
        </authorList>
    </citation>
    <scope>NUCLEOTIDE SEQUENCE [LARGE SCALE GENOMIC DNA]</scope>
    <source>
        <strain evidence="2">Houghton</strain>
    </source>
</reference>
<evidence type="ECO:0000256" key="1">
    <source>
        <dbReference type="SAM" id="MobiDB-lite"/>
    </source>
</evidence>
<keyword evidence="3" id="KW-1185">Reference proteome</keyword>
<proteinExistence type="predicted"/>
<evidence type="ECO:0008006" key="4">
    <source>
        <dbReference type="Google" id="ProtNLM"/>
    </source>
</evidence>
<gene>
    <name evidence="2" type="ORF">ENH_00021010</name>
</gene>
<accession>U6MLZ4</accession>
<feature type="region of interest" description="Disordered" evidence="1">
    <location>
        <begin position="336"/>
        <end position="360"/>
    </location>
</feature>
<evidence type="ECO:0000313" key="2">
    <source>
        <dbReference type="EMBL" id="CDJ62675.1"/>
    </source>
</evidence>
<dbReference type="RefSeq" id="XP_013440037.1">
    <property type="nucleotide sequence ID" value="XM_013584583.1"/>
</dbReference>
<protein>
    <recommendedName>
        <fullName evidence="4">Retrotransposon gag domain-containing protein</fullName>
    </recommendedName>
</protein>
<name>U6MLZ4_9EIME</name>
<sequence length="412" mass="47684">MQNLEESNDDSVDYPMETPRTEPDRGVNPPTAGVSRSAPRVWDRDVRGRKGTVDDHDWADPVLPEFFRELASQMARGVVQACQRNIGYEDGKNMRDFLDLAELDFIERGLEERLWGEELKRYLRGDALRYWLYLRRTGESLTDWEQLRQRFCEHFCSITLERMKAMLAKNVWRGDHRSYSARFADIVTQGVSVAPDLLVGYYLANLPSELLREVTQGGTRKFADWQAAAAALAATAAPWKDICEDHQRFRRDLEDASRRWDKGGRAPDQLRERETRDDRRNDTPDLRCYVCSGRGHGLTPFQSPRIGRRGCIWGLSGNAPKARMWGRTTSPIKEWTRRRMDRSGEQNDAATGGDRPQDADTEELQWWREQKVQEDTMPQGTLCSVGVWRHDSQLHRPLVTLRDDLWPRSSSK</sequence>